<proteinExistence type="predicted"/>
<dbReference type="HOGENOM" id="CLU_1677537_0_0_1"/>
<reference evidence="2 3" key="1">
    <citation type="journal article" date="2013" name="PLoS Genet.">
        <title>Comparative genome structure, secondary metabolite, and effector coding capacity across Cochliobolus pathogens.</title>
        <authorList>
            <person name="Condon B.J."/>
            <person name="Leng Y."/>
            <person name="Wu D."/>
            <person name="Bushley K.E."/>
            <person name="Ohm R.A."/>
            <person name="Otillar R."/>
            <person name="Martin J."/>
            <person name="Schackwitz W."/>
            <person name="Grimwood J."/>
            <person name="MohdZainudin N."/>
            <person name="Xue C."/>
            <person name="Wang R."/>
            <person name="Manning V.A."/>
            <person name="Dhillon B."/>
            <person name="Tu Z.J."/>
            <person name="Steffenson B.J."/>
            <person name="Salamov A."/>
            <person name="Sun H."/>
            <person name="Lowry S."/>
            <person name="LaButti K."/>
            <person name="Han J."/>
            <person name="Copeland A."/>
            <person name="Lindquist E."/>
            <person name="Barry K."/>
            <person name="Schmutz J."/>
            <person name="Baker S.E."/>
            <person name="Ciuffetti L.M."/>
            <person name="Grigoriev I.V."/>
            <person name="Zhong S."/>
            <person name="Turgeon B.G."/>
        </authorList>
    </citation>
    <scope>NUCLEOTIDE SEQUENCE [LARGE SCALE GENOMIC DNA]</scope>
    <source>
        <strain evidence="2 3">ATCC 44560</strain>
    </source>
</reference>
<keyword evidence="3" id="KW-1185">Reference proteome</keyword>
<dbReference type="EMBL" id="KI963919">
    <property type="protein sequence ID" value="EUC51072.1"/>
    <property type="molecule type" value="Genomic_DNA"/>
</dbReference>
<dbReference type="AlphaFoldDB" id="W6ZGT2"/>
<evidence type="ECO:0000256" key="1">
    <source>
        <dbReference type="SAM" id="MobiDB-lite"/>
    </source>
</evidence>
<dbReference type="KEGG" id="bor:COCMIDRAFT_293"/>
<sequence>MSHQTPKTNFIPLLPVETHSQTKKVLPLITKTTQNDSEPNTETGPSSRHHNRTQTISGISHEIVDQGKYDYPSFKANMLFSQSSERSTSDITEEKTSGITPEVNELLKTGSWSIPHAHEYQKHAWHSSVLGMEAKVKDEWGFSSASVSRSHTPNPVC</sequence>
<organism evidence="2 3">
    <name type="scientific">Bipolaris oryzae ATCC 44560</name>
    <dbReference type="NCBI Taxonomy" id="930090"/>
    <lineage>
        <taxon>Eukaryota</taxon>
        <taxon>Fungi</taxon>
        <taxon>Dikarya</taxon>
        <taxon>Ascomycota</taxon>
        <taxon>Pezizomycotina</taxon>
        <taxon>Dothideomycetes</taxon>
        <taxon>Pleosporomycetidae</taxon>
        <taxon>Pleosporales</taxon>
        <taxon>Pleosporineae</taxon>
        <taxon>Pleosporaceae</taxon>
        <taxon>Bipolaris</taxon>
    </lineage>
</organism>
<accession>W6ZGT2</accession>
<evidence type="ECO:0000313" key="3">
    <source>
        <dbReference type="Proteomes" id="UP000054032"/>
    </source>
</evidence>
<feature type="compositionally biased region" description="Polar residues" evidence="1">
    <location>
        <begin position="30"/>
        <end position="46"/>
    </location>
</feature>
<gene>
    <name evidence="2" type="ORF">COCMIDRAFT_293</name>
</gene>
<dbReference type="GeneID" id="19121481"/>
<dbReference type="RefSeq" id="XP_007682300.1">
    <property type="nucleotide sequence ID" value="XM_007684110.1"/>
</dbReference>
<protein>
    <submittedName>
        <fullName evidence="2">Uncharacterized protein</fullName>
    </submittedName>
</protein>
<dbReference type="OrthoDB" id="3685657at2759"/>
<name>W6ZGT2_COCMI</name>
<feature type="region of interest" description="Disordered" evidence="1">
    <location>
        <begin position="28"/>
        <end position="61"/>
    </location>
</feature>
<evidence type="ECO:0000313" key="2">
    <source>
        <dbReference type="EMBL" id="EUC51072.1"/>
    </source>
</evidence>
<dbReference type="Proteomes" id="UP000054032">
    <property type="component" value="Unassembled WGS sequence"/>
</dbReference>